<sequence length="232" mass="25608">MNQLESLRILLSSGSDLCKQDAQGKTVVHWAAASSLAILEEISSASSFHKCLEILDGDGLSPLGSAIRSSNFETVQLLMGLSAPLGPLSSGPLLNAVVGMKHNESLDNGENALMKAVKNGNPMMVKVLLVFDSDLCATNLKGYNVFKYTESSKKRVEIETLLNMTLGVTSVQSIEMIFLRVTARIMHPFWNHFSNQNMVNKLLWLILEKTIKGIYFAHIFGILNYINDISRF</sequence>
<keyword evidence="3" id="KW-1185">Reference proteome</keyword>
<keyword evidence="2" id="KW-0040">ANK repeat</keyword>
<protein>
    <submittedName>
        <fullName evidence="4">ANK_REP_REGION domain-containing protein</fullName>
    </submittedName>
</protein>
<accession>A0A1I7X633</accession>
<dbReference type="InterPro" id="IPR036770">
    <property type="entry name" value="Ankyrin_rpt-contain_sf"/>
</dbReference>
<dbReference type="PANTHER" id="PTHR24203">
    <property type="entry name" value="ANKYRIN REPEAT FAMILY PROTEIN"/>
    <property type="match status" value="1"/>
</dbReference>
<evidence type="ECO:0000313" key="3">
    <source>
        <dbReference type="Proteomes" id="UP000095283"/>
    </source>
</evidence>
<dbReference type="Proteomes" id="UP000095283">
    <property type="component" value="Unplaced"/>
</dbReference>
<keyword evidence="1" id="KW-0677">Repeat</keyword>
<organism evidence="3 4">
    <name type="scientific">Heterorhabditis bacteriophora</name>
    <name type="common">Entomopathogenic nematode worm</name>
    <dbReference type="NCBI Taxonomy" id="37862"/>
    <lineage>
        <taxon>Eukaryota</taxon>
        <taxon>Metazoa</taxon>
        <taxon>Ecdysozoa</taxon>
        <taxon>Nematoda</taxon>
        <taxon>Chromadorea</taxon>
        <taxon>Rhabditida</taxon>
        <taxon>Rhabditina</taxon>
        <taxon>Rhabditomorpha</taxon>
        <taxon>Strongyloidea</taxon>
        <taxon>Heterorhabditidae</taxon>
        <taxon>Heterorhabditis</taxon>
    </lineage>
</organism>
<evidence type="ECO:0000313" key="4">
    <source>
        <dbReference type="WBParaSite" id="Hba_13023"/>
    </source>
</evidence>
<dbReference type="InterPro" id="IPR002110">
    <property type="entry name" value="Ankyrin_rpt"/>
</dbReference>
<evidence type="ECO:0000256" key="2">
    <source>
        <dbReference type="ARBA" id="ARBA00023043"/>
    </source>
</evidence>
<reference evidence="4" key="1">
    <citation type="submission" date="2016-11" db="UniProtKB">
        <authorList>
            <consortium name="WormBaseParasite"/>
        </authorList>
    </citation>
    <scope>IDENTIFICATION</scope>
</reference>
<dbReference type="AlphaFoldDB" id="A0A1I7X633"/>
<dbReference type="Gene3D" id="1.25.40.20">
    <property type="entry name" value="Ankyrin repeat-containing domain"/>
    <property type="match status" value="1"/>
</dbReference>
<dbReference type="PANTHER" id="PTHR24203:SF45">
    <property type="entry name" value="ANKYRIN REPEAT DOMAIN 6"/>
    <property type="match status" value="1"/>
</dbReference>
<dbReference type="SMART" id="SM00248">
    <property type="entry name" value="ANK"/>
    <property type="match status" value="3"/>
</dbReference>
<dbReference type="WBParaSite" id="Hba_13023">
    <property type="protein sequence ID" value="Hba_13023"/>
    <property type="gene ID" value="Hba_13023"/>
</dbReference>
<proteinExistence type="predicted"/>
<dbReference type="Pfam" id="PF00023">
    <property type="entry name" value="Ank"/>
    <property type="match status" value="1"/>
</dbReference>
<dbReference type="Pfam" id="PF12796">
    <property type="entry name" value="Ank_2"/>
    <property type="match status" value="1"/>
</dbReference>
<dbReference type="SUPFAM" id="SSF48403">
    <property type="entry name" value="Ankyrin repeat"/>
    <property type="match status" value="1"/>
</dbReference>
<evidence type="ECO:0000256" key="1">
    <source>
        <dbReference type="ARBA" id="ARBA00022737"/>
    </source>
</evidence>
<name>A0A1I7X633_HETBA</name>